<feature type="region of interest" description="Disordered" evidence="1">
    <location>
        <begin position="99"/>
        <end position="124"/>
    </location>
</feature>
<dbReference type="RefSeq" id="WP_114833466.1">
    <property type="nucleotide sequence ID" value="NZ_LR699114.1"/>
</dbReference>
<sequence length="124" mass="13798">MAAPKKYVDGTVGDLNEKVKDHHTLFSKILLEESMRPGGITTHVSGFSENDARDLLNKEVKSGAWKKEPALESTIQLPPVLPETPARLANSWALFWSQKTPVSHKPQQESELENRQKGPGQGRK</sequence>
<feature type="compositionally biased region" description="Basic and acidic residues" evidence="1">
    <location>
        <begin position="106"/>
        <end position="116"/>
    </location>
</feature>
<accession>A0A370GYI3</accession>
<organism evidence="2 3">
    <name type="scientific">Aquicella lusitana</name>
    <dbReference type="NCBI Taxonomy" id="254246"/>
    <lineage>
        <taxon>Bacteria</taxon>
        <taxon>Pseudomonadati</taxon>
        <taxon>Pseudomonadota</taxon>
        <taxon>Gammaproteobacteria</taxon>
        <taxon>Legionellales</taxon>
        <taxon>Coxiellaceae</taxon>
        <taxon>Aquicella</taxon>
    </lineage>
</organism>
<gene>
    <name evidence="2" type="ORF">C8D86_10290</name>
</gene>
<dbReference type="EMBL" id="QQAX01000002">
    <property type="protein sequence ID" value="RDI48661.1"/>
    <property type="molecule type" value="Genomic_DNA"/>
</dbReference>
<proteinExistence type="predicted"/>
<protein>
    <submittedName>
        <fullName evidence="2">Uncharacterized protein</fullName>
    </submittedName>
</protein>
<dbReference type="AlphaFoldDB" id="A0A370GYI3"/>
<dbReference type="Proteomes" id="UP000254720">
    <property type="component" value="Unassembled WGS sequence"/>
</dbReference>
<keyword evidence="3" id="KW-1185">Reference proteome</keyword>
<evidence type="ECO:0000313" key="2">
    <source>
        <dbReference type="EMBL" id="RDI48661.1"/>
    </source>
</evidence>
<evidence type="ECO:0000313" key="3">
    <source>
        <dbReference type="Proteomes" id="UP000254720"/>
    </source>
</evidence>
<evidence type="ECO:0000256" key="1">
    <source>
        <dbReference type="SAM" id="MobiDB-lite"/>
    </source>
</evidence>
<reference evidence="2 3" key="1">
    <citation type="submission" date="2018-07" db="EMBL/GenBank/DDBJ databases">
        <title>Genomic Encyclopedia of Type Strains, Phase IV (KMG-IV): sequencing the most valuable type-strain genomes for metagenomic binning, comparative biology and taxonomic classification.</title>
        <authorList>
            <person name="Goeker M."/>
        </authorList>
    </citation>
    <scope>NUCLEOTIDE SEQUENCE [LARGE SCALE GENOMIC DNA]</scope>
    <source>
        <strain evidence="2 3">DSM 16500</strain>
    </source>
</reference>
<comment type="caution">
    <text evidence="2">The sequence shown here is derived from an EMBL/GenBank/DDBJ whole genome shotgun (WGS) entry which is preliminary data.</text>
</comment>
<name>A0A370GYI3_9COXI</name>